<evidence type="ECO:0000313" key="3">
    <source>
        <dbReference type="Proteomes" id="UP000799324"/>
    </source>
</evidence>
<dbReference type="GO" id="GO:0030515">
    <property type="term" value="F:snoRNA binding"/>
    <property type="evidence" value="ECO:0007669"/>
    <property type="project" value="InterPro"/>
</dbReference>
<gene>
    <name evidence="2" type="ORF">K491DRAFT_760953</name>
</gene>
<dbReference type="Pfam" id="PF08297">
    <property type="entry name" value="U3_snoRNA_assoc"/>
    <property type="match status" value="1"/>
</dbReference>
<feature type="compositionally biased region" description="Acidic residues" evidence="1">
    <location>
        <begin position="335"/>
        <end position="350"/>
    </location>
</feature>
<feature type="compositionally biased region" description="Acidic residues" evidence="1">
    <location>
        <begin position="207"/>
        <end position="217"/>
    </location>
</feature>
<feature type="region of interest" description="Disordered" evidence="1">
    <location>
        <begin position="517"/>
        <end position="560"/>
    </location>
</feature>
<dbReference type="InterPro" id="IPR013268">
    <property type="entry name" value="UTP16"/>
</dbReference>
<reference evidence="2" key="1">
    <citation type="journal article" date="2020" name="Stud. Mycol.">
        <title>101 Dothideomycetes genomes: a test case for predicting lifestyles and emergence of pathogens.</title>
        <authorList>
            <person name="Haridas S."/>
            <person name="Albert R."/>
            <person name="Binder M."/>
            <person name="Bloem J."/>
            <person name="Labutti K."/>
            <person name="Salamov A."/>
            <person name="Andreopoulos B."/>
            <person name="Baker S."/>
            <person name="Barry K."/>
            <person name="Bills G."/>
            <person name="Bluhm B."/>
            <person name="Cannon C."/>
            <person name="Castanera R."/>
            <person name="Culley D."/>
            <person name="Daum C."/>
            <person name="Ezra D."/>
            <person name="Gonzalez J."/>
            <person name="Henrissat B."/>
            <person name="Kuo A."/>
            <person name="Liang C."/>
            <person name="Lipzen A."/>
            <person name="Lutzoni F."/>
            <person name="Magnuson J."/>
            <person name="Mondo S."/>
            <person name="Nolan M."/>
            <person name="Ohm R."/>
            <person name="Pangilinan J."/>
            <person name="Park H.-J."/>
            <person name="Ramirez L."/>
            <person name="Alfaro M."/>
            <person name="Sun H."/>
            <person name="Tritt A."/>
            <person name="Yoshinaga Y."/>
            <person name="Zwiers L.-H."/>
            <person name="Turgeon B."/>
            <person name="Goodwin S."/>
            <person name="Spatafora J."/>
            <person name="Crous P."/>
            <person name="Grigoriev I."/>
        </authorList>
    </citation>
    <scope>NUCLEOTIDE SEQUENCE</scope>
    <source>
        <strain evidence="2">CBS 122681</strain>
    </source>
</reference>
<feature type="region of interest" description="Disordered" evidence="1">
    <location>
        <begin position="1"/>
        <end position="426"/>
    </location>
</feature>
<dbReference type="OrthoDB" id="5423707at2759"/>
<dbReference type="AlphaFoldDB" id="A0A6A6SUX6"/>
<feature type="compositionally biased region" description="Polar residues" evidence="1">
    <location>
        <begin position="261"/>
        <end position="270"/>
    </location>
</feature>
<feature type="compositionally biased region" description="Polar residues" evidence="1">
    <location>
        <begin position="277"/>
        <end position="298"/>
    </location>
</feature>
<feature type="compositionally biased region" description="Basic and acidic residues" evidence="1">
    <location>
        <begin position="456"/>
        <end position="467"/>
    </location>
</feature>
<organism evidence="2 3">
    <name type="scientific">Lophiostoma macrostomum CBS 122681</name>
    <dbReference type="NCBI Taxonomy" id="1314788"/>
    <lineage>
        <taxon>Eukaryota</taxon>
        <taxon>Fungi</taxon>
        <taxon>Dikarya</taxon>
        <taxon>Ascomycota</taxon>
        <taxon>Pezizomycotina</taxon>
        <taxon>Dothideomycetes</taxon>
        <taxon>Pleosporomycetidae</taxon>
        <taxon>Pleosporales</taxon>
        <taxon>Lophiostomataceae</taxon>
        <taxon>Lophiostoma</taxon>
    </lineage>
</organism>
<dbReference type="EMBL" id="MU004422">
    <property type="protein sequence ID" value="KAF2651565.1"/>
    <property type="molecule type" value="Genomic_DNA"/>
</dbReference>
<dbReference type="Proteomes" id="UP000799324">
    <property type="component" value="Unassembled WGS sequence"/>
</dbReference>
<dbReference type="GO" id="GO:0006364">
    <property type="term" value="P:rRNA processing"/>
    <property type="evidence" value="ECO:0007669"/>
    <property type="project" value="InterPro"/>
</dbReference>
<name>A0A6A6SUX6_9PLEO</name>
<proteinExistence type="predicted"/>
<keyword evidence="3" id="KW-1185">Reference proteome</keyword>
<evidence type="ECO:0000256" key="1">
    <source>
        <dbReference type="SAM" id="MobiDB-lite"/>
    </source>
</evidence>
<protein>
    <submittedName>
        <fullName evidence="2">Uncharacterized protein</fullName>
    </submittedName>
</protein>
<feature type="compositionally biased region" description="Basic and acidic residues" evidence="1">
    <location>
        <begin position="379"/>
        <end position="391"/>
    </location>
</feature>
<feature type="compositionally biased region" description="Acidic residues" evidence="1">
    <location>
        <begin position="243"/>
        <end position="260"/>
    </location>
</feature>
<feature type="compositionally biased region" description="Polar residues" evidence="1">
    <location>
        <begin position="15"/>
        <end position="45"/>
    </location>
</feature>
<evidence type="ECO:0000313" key="2">
    <source>
        <dbReference type="EMBL" id="KAF2651565.1"/>
    </source>
</evidence>
<feature type="compositionally biased region" description="Basic and acidic residues" evidence="1">
    <location>
        <begin position="517"/>
        <end position="528"/>
    </location>
</feature>
<sequence length="560" mass="61785">MLMQVLNTAKRIFSRSPSAQEVPSASKDTTPISQAANNDMVTTRRSGGPVEDRTPLKTPRSSARKSKRALEVEDTPTASKRRKESPAGTEEFFTPHEGGFADVQTQHDPEYDSDTIKVTPRPSFKSQRVKEETPGSTKSAPNTQDKLPIRRRVNPRVVIPKKPTPPTDLEVTSADTIQAEQEPSSPEAEFYTPIVQRLAAEPASAQVEEEAEDEEQDGVSTPKAKASTPGRNLRSAKKREDVIQDEIADDSVDALEEEDQPTPTAATFSSGFPAEIPSSTFDSENAGLSTQHSTQDITEASPKPKKTHIRFGSEEPAELSPKKPTPEPTSVPLPETEEYDDASDSDEAPEEVTTASALNKTRAAEEDAARAFAAQQAREAVKRQERADRIASEQVAKKKREEKKAKKLAKKAARAEASQPVTAPHNFNLASLPALLPTELLEAAGDKRPPTPPLEDTSRSAADKRDEKLKRHIRFLERGEQRVKDVKKGKLRVRVLEQENKFLAPKVNRDVKHVREKWLKGRQMEKTGGRGPSSGNGKQRLQLSKMERRPIKSGFVSDED</sequence>
<feature type="compositionally biased region" description="Polar residues" evidence="1">
    <location>
        <begin position="134"/>
        <end position="145"/>
    </location>
</feature>
<feature type="compositionally biased region" description="Polar residues" evidence="1">
    <location>
        <begin position="173"/>
        <end position="184"/>
    </location>
</feature>
<feature type="compositionally biased region" description="Basic residues" evidence="1">
    <location>
        <begin position="397"/>
        <end position="412"/>
    </location>
</feature>
<accession>A0A6A6SUX6</accession>
<feature type="region of interest" description="Disordered" evidence="1">
    <location>
        <begin position="440"/>
        <end position="467"/>
    </location>
</feature>